<dbReference type="Proteomes" id="UP000001062">
    <property type="component" value="Chromosome"/>
</dbReference>
<protein>
    <recommendedName>
        <fullName evidence="3">Nucleotidyltransferase family protein</fullName>
    </recommendedName>
</protein>
<reference evidence="1 2" key="1">
    <citation type="journal article" date="2012" name="Stand. Genomic Sci.">
        <title>Complete genome sequence of the melanogenic marine bacterium Marinomonas mediterranea type strain (MMB-1(T)).</title>
        <authorList>
            <person name="Lucas-Elio P."/>
            <person name="Goodwin L."/>
            <person name="Woyke T."/>
            <person name="Pitluck S."/>
            <person name="Nolan M."/>
            <person name="Kyrpides N.C."/>
            <person name="Detter J.C."/>
            <person name="Copeland A."/>
            <person name="Teshima H."/>
            <person name="Bruce D."/>
            <person name="Detter C."/>
            <person name="Tapia R."/>
            <person name="Han S."/>
            <person name="Land M.L."/>
            <person name="Ivanova N."/>
            <person name="Mikhailova N."/>
            <person name="Johnston A.W."/>
            <person name="Sanchez-Amat A."/>
        </authorList>
    </citation>
    <scope>NUCLEOTIDE SEQUENCE [LARGE SCALE GENOMIC DNA]</scope>
    <source>
        <strain evidence="2">ATCC 700492 / JCM 21426 / NBRC 103028 / MMB-1</strain>
    </source>
</reference>
<organism evidence="1 2">
    <name type="scientific">Marinomonas mediterranea (strain ATCC 700492 / JCM 21426 / NBRC 103028 / MMB-1)</name>
    <dbReference type="NCBI Taxonomy" id="717774"/>
    <lineage>
        <taxon>Bacteria</taxon>
        <taxon>Pseudomonadati</taxon>
        <taxon>Pseudomonadota</taxon>
        <taxon>Gammaproteobacteria</taxon>
        <taxon>Oceanospirillales</taxon>
        <taxon>Oceanospirillaceae</taxon>
        <taxon>Marinomonas</taxon>
    </lineage>
</organism>
<evidence type="ECO:0008006" key="3">
    <source>
        <dbReference type="Google" id="ProtNLM"/>
    </source>
</evidence>
<name>F2JWV8_MARM1</name>
<dbReference type="RefSeq" id="WP_013662877.1">
    <property type="nucleotide sequence ID" value="NC_015276.1"/>
</dbReference>
<evidence type="ECO:0000313" key="2">
    <source>
        <dbReference type="Proteomes" id="UP000001062"/>
    </source>
</evidence>
<gene>
    <name evidence="1" type="ordered locus">Marme_3765</name>
</gene>
<dbReference type="InterPro" id="IPR039498">
    <property type="entry name" value="NTP_transf_5"/>
</dbReference>
<dbReference type="PATRIC" id="fig|717774.3.peg.3879"/>
<evidence type="ECO:0000313" key="1">
    <source>
        <dbReference type="EMBL" id="ADZ92975.1"/>
    </source>
</evidence>
<proteinExistence type="predicted"/>
<dbReference type="AlphaFoldDB" id="F2JWV8"/>
<dbReference type="STRING" id="717774.Marme_3765"/>
<dbReference type="EMBL" id="CP002583">
    <property type="protein sequence ID" value="ADZ92975.1"/>
    <property type="molecule type" value="Genomic_DNA"/>
</dbReference>
<dbReference type="KEGG" id="mme:Marme_3765"/>
<dbReference type="HOGENOM" id="CLU_695987_0_0_6"/>
<dbReference type="Pfam" id="PF14907">
    <property type="entry name" value="NTP_transf_5"/>
    <property type="match status" value="1"/>
</dbReference>
<keyword evidence="2" id="KW-1185">Reference proteome</keyword>
<dbReference type="Gene3D" id="3.30.460.40">
    <property type="match status" value="1"/>
</dbReference>
<dbReference type="eggNOG" id="ENOG5033CEF">
    <property type="taxonomic scope" value="Bacteria"/>
</dbReference>
<sequence>MDQLPLFLLDLLFRPENVRQLQIDNLNEEEVSLLARTCAQHRIGPLLSESIKKANLSVPDTLSDYLTKANKKSIQRYLAIQSELIAINKLFSENEIPLVVLKGAVISSDVYPSPHLRPMRDLDVLIERKDTKKAVQLLKDNGYTPEINLDVFDLDATKDFPNIYSPHRRCIIELHIQVLDSHPKRPDLLDVLDCKEFAKSASDILKHSKYNYHHFSDTIMLLHLAIHASYSHTFNCGPLFISDIGMLIQRNEVNWPRFWELCEEGQWTKGCLITLQIVELYWSNVTIDWPTSQDSFTHNLNLSSIAALSLQNLEYKEGIGLRKNIATQHWFIYALKKLIIPKANLARAYNIEVTSWKLYLFYIIRPFNRLMSFFRTKNDPDTKTSVQVHTYLESKD</sequence>
<accession>F2JWV8</accession>